<gene>
    <name evidence="7" type="ORF">MOBT1_003281</name>
</gene>
<dbReference type="InterPro" id="IPR050755">
    <property type="entry name" value="TRAFAC_YlqF/YawG_RiboMat"/>
</dbReference>
<feature type="compositionally biased region" description="Basic and acidic residues" evidence="5">
    <location>
        <begin position="66"/>
        <end position="77"/>
    </location>
</feature>
<dbReference type="EMBL" id="CP119942">
    <property type="protein sequence ID" value="WFD04570.1"/>
    <property type="molecule type" value="Genomic_DNA"/>
</dbReference>
<dbReference type="PANTHER" id="PTHR11089">
    <property type="entry name" value="GTP-BINDING PROTEIN-RELATED"/>
    <property type="match status" value="1"/>
</dbReference>
<feature type="compositionally biased region" description="Acidic residues" evidence="5">
    <location>
        <begin position="267"/>
        <end position="281"/>
    </location>
</feature>
<name>A0AAF0E3W9_9BASI</name>
<sequence length="615" mass="68579">MVRVKKRASKRQTTKQRVKVTKKVREHHRKQRREAKRNPQWKSRRREDPGIPNNFPYKEQLLDEIEQNRRLAEEKRMGLNQPDPEEEEEEDGEEEEQEVQPAPGFEEPLNLPHAPMLHAPLAETLKSAQIKALVYVLDARDPTAFRSAWLEAQLSKKSPELVYVLSKADLVPAEVLTGWVYRFMSTGRAVFPIAIPPSAQAQGVDALAEYLAPKLGQQAAAVVGFEHVGKTALATALQAAFQDQDGEEQVYDTPALVPSSASLPAPGDDEDDEEEEEEDAAEDAHGELARLEKQRIKLLWMLSRNQGNVQRFKDPQALVRTLLSRVAHPEDLMLMYGTPAFGSFVPAEATLSDDAPAEEVLLEHVQLAQDKADADTEQFLIGVARSVGRLKRKGIPDVFGAARRILRDWSHAGLGYYAKPLDRQKTVQASGSSADKARWEKAQAEVDRIAAVLPRKQWREQWQGHELRLNALQQGPLADESLVFAPVPEEEDDEEEDEEDVPVYGGEDQEGLDEEDEEDEDEDEDEEDEDEDEDEEDEEDEDEDEDEGVPPAKAPRKRAAPPTPAKPAKRAAQPTKPAAKPAKRAATGASKGAAPKPSAKRTPAPGEAYDLNAYF</sequence>
<evidence type="ECO:0000256" key="2">
    <source>
        <dbReference type="ARBA" id="ARBA00022741"/>
    </source>
</evidence>
<dbReference type="Proteomes" id="UP001214603">
    <property type="component" value="Chromosome 9"/>
</dbReference>
<dbReference type="GO" id="GO:0005730">
    <property type="term" value="C:nucleolus"/>
    <property type="evidence" value="ECO:0007669"/>
    <property type="project" value="TreeGrafter"/>
</dbReference>
<evidence type="ECO:0000259" key="6">
    <source>
        <dbReference type="Pfam" id="PF08701"/>
    </source>
</evidence>
<evidence type="ECO:0000313" key="8">
    <source>
        <dbReference type="Proteomes" id="UP001214603"/>
    </source>
</evidence>
<dbReference type="GO" id="GO:0005525">
    <property type="term" value="F:GTP binding"/>
    <property type="evidence" value="ECO:0007669"/>
    <property type="project" value="UniProtKB-KW"/>
</dbReference>
<evidence type="ECO:0000256" key="1">
    <source>
        <dbReference type="ARBA" id="ARBA00004123"/>
    </source>
</evidence>
<feature type="compositionally biased region" description="Low complexity" evidence="5">
    <location>
        <begin position="570"/>
        <end position="597"/>
    </location>
</feature>
<feature type="compositionally biased region" description="Acidic residues" evidence="5">
    <location>
        <begin position="488"/>
        <end position="548"/>
    </location>
</feature>
<dbReference type="InterPro" id="IPR014813">
    <property type="entry name" value="Gnl3_N_dom"/>
</dbReference>
<protein>
    <recommendedName>
        <fullName evidence="6">Guanine nucleotide-binding protein-like 3 N-terminal domain-containing protein</fullName>
    </recommendedName>
</protein>
<keyword evidence="4" id="KW-0539">Nucleus</keyword>
<evidence type="ECO:0000313" key="7">
    <source>
        <dbReference type="EMBL" id="WFD04570.1"/>
    </source>
</evidence>
<dbReference type="Pfam" id="PF08701">
    <property type="entry name" value="GN3L_Grn1"/>
    <property type="match status" value="1"/>
</dbReference>
<feature type="region of interest" description="Disordered" evidence="5">
    <location>
        <begin position="248"/>
        <end position="287"/>
    </location>
</feature>
<feature type="region of interest" description="Disordered" evidence="5">
    <location>
        <begin position="1"/>
        <end position="109"/>
    </location>
</feature>
<feature type="domain" description="Guanine nucleotide-binding protein-like 3 N-terminal" evidence="6">
    <location>
        <begin position="14"/>
        <end position="82"/>
    </location>
</feature>
<feature type="region of interest" description="Disordered" evidence="5">
    <location>
        <begin position="488"/>
        <end position="615"/>
    </location>
</feature>
<keyword evidence="3" id="KW-0342">GTP-binding</keyword>
<dbReference type="AlphaFoldDB" id="A0AAF0E3W9"/>
<reference evidence="7" key="1">
    <citation type="submission" date="2023-03" db="EMBL/GenBank/DDBJ databases">
        <title>Mating type loci evolution in Malassezia.</title>
        <authorList>
            <person name="Coelho M.A."/>
        </authorList>
    </citation>
    <scope>NUCLEOTIDE SEQUENCE</scope>
    <source>
        <strain evidence="7">CBS 7876</strain>
    </source>
</reference>
<evidence type="ECO:0000256" key="3">
    <source>
        <dbReference type="ARBA" id="ARBA00023134"/>
    </source>
</evidence>
<evidence type="ECO:0000256" key="4">
    <source>
        <dbReference type="ARBA" id="ARBA00023242"/>
    </source>
</evidence>
<dbReference type="Gene3D" id="3.40.50.300">
    <property type="entry name" value="P-loop containing nucleotide triphosphate hydrolases"/>
    <property type="match status" value="1"/>
</dbReference>
<dbReference type="InterPro" id="IPR027417">
    <property type="entry name" value="P-loop_NTPase"/>
</dbReference>
<proteinExistence type="predicted"/>
<evidence type="ECO:0000256" key="5">
    <source>
        <dbReference type="SAM" id="MobiDB-lite"/>
    </source>
</evidence>
<feature type="compositionally biased region" description="Acidic residues" evidence="5">
    <location>
        <begin position="83"/>
        <end position="98"/>
    </location>
</feature>
<keyword evidence="8" id="KW-1185">Reference proteome</keyword>
<accession>A0AAF0E3W9</accession>
<dbReference type="SUPFAM" id="SSF52540">
    <property type="entry name" value="P-loop containing nucleoside triphosphate hydrolases"/>
    <property type="match status" value="1"/>
</dbReference>
<keyword evidence="2" id="KW-0547">Nucleotide-binding</keyword>
<dbReference type="PANTHER" id="PTHR11089:SF30">
    <property type="entry name" value="GUANINE NUCLEOTIDE-BINDING PROTEIN-LIKE 3 HOMOLOG"/>
    <property type="match status" value="1"/>
</dbReference>
<feature type="compositionally biased region" description="Basic residues" evidence="5">
    <location>
        <begin position="1"/>
        <end position="35"/>
    </location>
</feature>
<organism evidence="7 8">
    <name type="scientific">Malassezia obtusa</name>
    <dbReference type="NCBI Taxonomy" id="76774"/>
    <lineage>
        <taxon>Eukaryota</taxon>
        <taxon>Fungi</taxon>
        <taxon>Dikarya</taxon>
        <taxon>Basidiomycota</taxon>
        <taxon>Ustilaginomycotina</taxon>
        <taxon>Malasseziomycetes</taxon>
        <taxon>Malasseziales</taxon>
        <taxon>Malasseziaceae</taxon>
        <taxon>Malassezia</taxon>
    </lineage>
</organism>
<comment type="subcellular location">
    <subcellularLocation>
        <location evidence="1">Nucleus</location>
    </subcellularLocation>
</comment>